<feature type="domain" description="TonB-dependent receptor plug" evidence="8">
    <location>
        <begin position="54"/>
        <end position="157"/>
    </location>
</feature>
<dbReference type="Gene3D" id="2.170.130.10">
    <property type="entry name" value="TonB-dependent receptor, plug domain"/>
    <property type="match status" value="1"/>
</dbReference>
<accession>A0A916X9Q3</accession>
<dbReference type="InterPro" id="IPR012910">
    <property type="entry name" value="Plug_dom"/>
</dbReference>
<evidence type="ECO:0000256" key="5">
    <source>
        <dbReference type="ARBA" id="ARBA00023136"/>
    </source>
</evidence>
<dbReference type="Gene3D" id="2.40.170.20">
    <property type="entry name" value="TonB-dependent receptor, beta-barrel domain"/>
    <property type="match status" value="1"/>
</dbReference>
<dbReference type="GO" id="GO:0009279">
    <property type="term" value="C:cell outer membrane"/>
    <property type="evidence" value="ECO:0007669"/>
    <property type="project" value="UniProtKB-SubCell"/>
</dbReference>
<evidence type="ECO:0000313" key="9">
    <source>
        <dbReference type="EMBL" id="GGC55407.1"/>
    </source>
</evidence>
<evidence type="ECO:0000256" key="1">
    <source>
        <dbReference type="ARBA" id="ARBA00004571"/>
    </source>
</evidence>
<dbReference type="InterPro" id="IPR023997">
    <property type="entry name" value="TonB-dep_OMP_SusC/RagA_CS"/>
</dbReference>
<dbReference type="PROSITE" id="PS52016">
    <property type="entry name" value="TONB_DEPENDENT_REC_3"/>
    <property type="match status" value="1"/>
</dbReference>
<keyword evidence="10" id="KW-1185">Reference proteome</keyword>
<dbReference type="NCBIfam" id="TIGR04057">
    <property type="entry name" value="SusC_RagA_signa"/>
    <property type="match status" value="1"/>
</dbReference>
<evidence type="ECO:0000313" key="10">
    <source>
        <dbReference type="Proteomes" id="UP000651668"/>
    </source>
</evidence>
<comment type="similarity">
    <text evidence="7">Belongs to the TonB-dependent receptor family.</text>
</comment>
<keyword evidence="4 7" id="KW-0812">Transmembrane</keyword>
<reference evidence="9" key="1">
    <citation type="journal article" date="2014" name="Int. J. Syst. Evol. Microbiol.">
        <title>Complete genome sequence of Corynebacterium casei LMG S-19264T (=DSM 44701T), isolated from a smear-ripened cheese.</title>
        <authorList>
            <consortium name="US DOE Joint Genome Institute (JGI-PGF)"/>
            <person name="Walter F."/>
            <person name="Albersmeier A."/>
            <person name="Kalinowski J."/>
            <person name="Ruckert C."/>
        </authorList>
    </citation>
    <scope>NUCLEOTIDE SEQUENCE</scope>
    <source>
        <strain evidence="9">CGMCC 1.15343</strain>
    </source>
</reference>
<keyword evidence="3 7" id="KW-1134">Transmembrane beta strand</keyword>
<dbReference type="InterPro" id="IPR037066">
    <property type="entry name" value="Plug_dom_sf"/>
</dbReference>
<dbReference type="NCBIfam" id="TIGR04056">
    <property type="entry name" value="OMP_RagA_SusC"/>
    <property type="match status" value="1"/>
</dbReference>
<dbReference type="AlphaFoldDB" id="A0A916X9Q3"/>
<keyword evidence="6 7" id="KW-0998">Cell outer membrane</keyword>
<dbReference type="InterPro" id="IPR036942">
    <property type="entry name" value="Beta-barrel_TonB_sf"/>
</dbReference>
<comment type="caution">
    <text evidence="9">The sequence shown here is derived from an EMBL/GenBank/DDBJ whole genome shotgun (WGS) entry which is preliminary data.</text>
</comment>
<name>A0A916X9Q3_9SPHI</name>
<dbReference type="Proteomes" id="UP000651668">
    <property type="component" value="Unassembled WGS sequence"/>
</dbReference>
<organism evidence="9 10">
    <name type="scientific">Pedobacter quisquiliarum</name>
    <dbReference type="NCBI Taxonomy" id="1834438"/>
    <lineage>
        <taxon>Bacteria</taxon>
        <taxon>Pseudomonadati</taxon>
        <taxon>Bacteroidota</taxon>
        <taxon>Sphingobacteriia</taxon>
        <taxon>Sphingobacteriales</taxon>
        <taxon>Sphingobacteriaceae</taxon>
        <taxon>Pedobacter</taxon>
    </lineage>
</organism>
<dbReference type="SUPFAM" id="SSF56935">
    <property type="entry name" value="Porins"/>
    <property type="match status" value="1"/>
</dbReference>
<evidence type="ECO:0000259" key="8">
    <source>
        <dbReference type="Pfam" id="PF07715"/>
    </source>
</evidence>
<evidence type="ECO:0000256" key="7">
    <source>
        <dbReference type="PROSITE-ProRule" id="PRU01360"/>
    </source>
</evidence>
<reference evidence="9" key="2">
    <citation type="submission" date="2020-09" db="EMBL/GenBank/DDBJ databases">
        <authorList>
            <person name="Sun Q."/>
            <person name="Zhou Y."/>
        </authorList>
    </citation>
    <scope>NUCLEOTIDE SEQUENCE</scope>
    <source>
        <strain evidence="9">CGMCC 1.15343</strain>
    </source>
</reference>
<dbReference type="Pfam" id="PF07715">
    <property type="entry name" value="Plug"/>
    <property type="match status" value="1"/>
</dbReference>
<evidence type="ECO:0000256" key="4">
    <source>
        <dbReference type="ARBA" id="ARBA00022692"/>
    </source>
</evidence>
<evidence type="ECO:0000256" key="3">
    <source>
        <dbReference type="ARBA" id="ARBA00022452"/>
    </source>
</evidence>
<gene>
    <name evidence="9" type="ORF">GCM10011387_06280</name>
</gene>
<keyword evidence="2 7" id="KW-0813">Transport</keyword>
<dbReference type="EMBL" id="BMIL01000002">
    <property type="protein sequence ID" value="GGC55407.1"/>
    <property type="molecule type" value="Genomic_DNA"/>
</dbReference>
<dbReference type="InterPro" id="IPR039426">
    <property type="entry name" value="TonB-dep_rcpt-like"/>
</dbReference>
<proteinExistence type="inferred from homology"/>
<evidence type="ECO:0000256" key="2">
    <source>
        <dbReference type="ARBA" id="ARBA00022448"/>
    </source>
</evidence>
<protein>
    <submittedName>
        <fullName evidence="9">SusC/RagA family TonB-linked outer membrane protein</fullName>
    </submittedName>
</protein>
<dbReference type="InterPro" id="IPR023996">
    <property type="entry name" value="TonB-dep_OMP_SusC/RagA"/>
</dbReference>
<sequence>MPANAATLDFSYVGYVTQSRSVPASNVVNVQLVADAQSLNEVVVTALGEKRESRSLGYAVTEVKGENLTVAKNTDISTALAGKVAGVQLNGSPSSSFDNASIIVRGINGFSIGDPLFIVDGTPTTQENVNMDNVESVSVLKGAAASALYGQRAYNGVVIITSKKGTRQGGTTVELNSGFALEKVSILPDYQNEYAGGYSAEWLTFEYDPAVHPAEYAAFNGQKILDYAADASFGPKIDGSLYRPYYSWAPGPDFGKLVPLTAQPDNVKQFLQTGASYNNTLAVTSGGDTYNFRIGYTNQSRTLTQQNAKRSNNIVNFNGALDISKRLTVTTDFQFSKEDRVGQPYETYRNDGLNVVQGFNQWFQRQLDMKYMEANQYDANGNPTSWNILGPNGATPDDINTPQYWDNPYWLVNNSFRTQRNNRLVGNVGVKFDITDDLFIQGSVRGDLNNQISDERMATGGLQLDYFKQRQFTNNEFNYELNLVYNKTIGDFSINALGAANLRHEVRESNRLETTNGLSFPNYFNIAASLGRPITENGYYNKEVRSVFARASFGYKNYLYLDVTGRNDWSSVFAPDLNSYFYPSASLSFIASQFFPQGLKETFSYLKLRAAYARVGSDVDPYRVNLLYNTSAAYGSNPALAIGNEFRNGRIRPALTGSLEIGTEMRFLQNRIGLDFAFYKNNNKNQILSIATNGATGYTSNLINAGDLTNKGFEFSINGSPVQSKNVSWNLTFNFSKSKTIVNKITDEVSNTIYDTSTFFGNTLNLREGEEWGYVLGSKYLRDDAGNVVISSGGVPVSNPNQFIGYSRPDYTGGAFSSLRVFDFDLAFSLDFSKGGLFNSTTRAFNLGSGLSQESVGLNDKGIDWRLPVSEGGGYKFVGVLANGQPNERYVEASTAFYNGFQRGSGEEFMIDASYLKLREVRLGYNVPKRLLTNGLKFVKSANLGVVVGNAWLISAPGKKYGVDPSEIEGFWEEGGQLPSSRTYGLNLRVGF</sequence>
<comment type="subcellular location">
    <subcellularLocation>
        <location evidence="1 7">Cell outer membrane</location>
        <topology evidence="1 7">Multi-pass membrane protein</topology>
    </subcellularLocation>
</comment>
<keyword evidence="5 7" id="KW-0472">Membrane</keyword>
<evidence type="ECO:0000256" key="6">
    <source>
        <dbReference type="ARBA" id="ARBA00023237"/>
    </source>
</evidence>